<protein>
    <submittedName>
        <fullName evidence="1">Uncharacterized protein</fullName>
    </submittedName>
</protein>
<gene>
    <name evidence="1" type="ORF">LCGC14_2198870</name>
</gene>
<organism evidence="1">
    <name type="scientific">marine sediment metagenome</name>
    <dbReference type="NCBI Taxonomy" id="412755"/>
    <lineage>
        <taxon>unclassified sequences</taxon>
        <taxon>metagenomes</taxon>
        <taxon>ecological metagenomes</taxon>
    </lineage>
</organism>
<reference evidence="1" key="1">
    <citation type="journal article" date="2015" name="Nature">
        <title>Complex archaea that bridge the gap between prokaryotes and eukaryotes.</title>
        <authorList>
            <person name="Spang A."/>
            <person name="Saw J.H."/>
            <person name="Jorgensen S.L."/>
            <person name="Zaremba-Niedzwiedzka K."/>
            <person name="Martijn J."/>
            <person name="Lind A.E."/>
            <person name="van Eijk R."/>
            <person name="Schleper C."/>
            <person name="Guy L."/>
            <person name="Ettema T.J."/>
        </authorList>
    </citation>
    <scope>NUCLEOTIDE SEQUENCE</scope>
</reference>
<accession>A0A0F9DHH2</accession>
<evidence type="ECO:0000313" key="1">
    <source>
        <dbReference type="EMBL" id="KKL61084.1"/>
    </source>
</evidence>
<sequence>MIPLNGNVLVTPMKDQVKGVFTQSDSRRDLQYAKVDEVTERKITLLKRILEFFFSKPTLKVGDTIIYNPRNLTNIVYKGKLKGIVHEGNIIAIL</sequence>
<dbReference type="SUPFAM" id="SSF50129">
    <property type="entry name" value="GroES-like"/>
    <property type="match status" value="1"/>
</dbReference>
<comment type="caution">
    <text evidence="1">The sequence shown here is derived from an EMBL/GenBank/DDBJ whole genome shotgun (WGS) entry which is preliminary data.</text>
</comment>
<name>A0A0F9DHH2_9ZZZZ</name>
<dbReference type="InterPro" id="IPR037124">
    <property type="entry name" value="Chaperonin_GroES_sf"/>
</dbReference>
<dbReference type="AlphaFoldDB" id="A0A0F9DHH2"/>
<dbReference type="InterPro" id="IPR011032">
    <property type="entry name" value="GroES-like_sf"/>
</dbReference>
<dbReference type="EMBL" id="LAZR01028926">
    <property type="protein sequence ID" value="KKL61084.1"/>
    <property type="molecule type" value="Genomic_DNA"/>
</dbReference>
<proteinExistence type="predicted"/>
<dbReference type="Gene3D" id="2.30.33.40">
    <property type="entry name" value="GroES chaperonin"/>
    <property type="match status" value="1"/>
</dbReference>
<dbReference type="GO" id="GO:0006457">
    <property type="term" value="P:protein folding"/>
    <property type="evidence" value="ECO:0007669"/>
    <property type="project" value="InterPro"/>
</dbReference>